<dbReference type="AlphaFoldDB" id="A0A8K0C614"/>
<dbReference type="Proteomes" id="UP000801492">
    <property type="component" value="Unassembled WGS sequence"/>
</dbReference>
<reference evidence="2" key="1">
    <citation type="submission" date="2019-08" db="EMBL/GenBank/DDBJ databases">
        <title>The genome of the North American firefly Photinus pyralis.</title>
        <authorList>
            <consortium name="Photinus pyralis genome working group"/>
            <person name="Fallon T.R."/>
            <person name="Sander Lower S.E."/>
            <person name="Weng J.-K."/>
        </authorList>
    </citation>
    <scope>NUCLEOTIDE SEQUENCE</scope>
    <source>
        <strain evidence="2">TRF0915ILg1</strain>
        <tissue evidence="2">Whole body</tissue>
    </source>
</reference>
<dbReference type="EMBL" id="VTPC01090859">
    <property type="protein sequence ID" value="KAF2881079.1"/>
    <property type="molecule type" value="Genomic_DNA"/>
</dbReference>
<organism evidence="2 3">
    <name type="scientific">Ignelater luminosus</name>
    <name type="common">Cucubano</name>
    <name type="synonym">Pyrophorus luminosus</name>
    <dbReference type="NCBI Taxonomy" id="2038154"/>
    <lineage>
        <taxon>Eukaryota</taxon>
        <taxon>Metazoa</taxon>
        <taxon>Ecdysozoa</taxon>
        <taxon>Arthropoda</taxon>
        <taxon>Hexapoda</taxon>
        <taxon>Insecta</taxon>
        <taxon>Pterygota</taxon>
        <taxon>Neoptera</taxon>
        <taxon>Endopterygota</taxon>
        <taxon>Coleoptera</taxon>
        <taxon>Polyphaga</taxon>
        <taxon>Elateriformia</taxon>
        <taxon>Elateroidea</taxon>
        <taxon>Elateridae</taxon>
        <taxon>Agrypninae</taxon>
        <taxon>Pyrophorini</taxon>
        <taxon>Ignelater</taxon>
    </lineage>
</organism>
<evidence type="ECO:0000256" key="1">
    <source>
        <dbReference type="SAM" id="MobiDB-lite"/>
    </source>
</evidence>
<accession>A0A8K0C614</accession>
<comment type="caution">
    <text evidence="2">The sequence shown here is derived from an EMBL/GenBank/DDBJ whole genome shotgun (WGS) entry which is preliminary data.</text>
</comment>
<name>A0A8K0C614_IGNLU</name>
<evidence type="ECO:0000313" key="2">
    <source>
        <dbReference type="EMBL" id="KAF2881079.1"/>
    </source>
</evidence>
<protein>
    <submittedName>
        <fullName evidence="2">Uncharacterized protein</fullName>
    </submittedName>
</protein>
<gene>
    <name evidence="2" type="ORF">ILUMI_25100</name>
</gene>
<keyword evidence="3" id="KW-1185">Reference proteome</keyword>
<dbReference type="OrthoDB" id="6367990at2759"/>
<feature type="region of interest" description="Disordered" evidence="1">
    <location>
        <begin position="1"/>
        <end position="29"/>
    </location>
</feature>
<feature type="compositionally biased region" description="Polar residues" evidence="1">
    <location>
        <begin position="1"/>
        <end position="21"/>
    </location>
</feature>
<evidence type="ECO:0000313" key="3">
    <source>
        <dbReference type="Proteomes" id="UP000801492"/>
    </source>
</evidence>
<sequence>MITFSNISAHGKRSGTNSNTDGIPLRERGEPLSDTKWIFSRLIQAPVEIQSWKSRNDATIGKHQPHMDNQILSANEGQEEQDIGDVQDVLPSNEDVFYLDDPSVHSRLSEDKIRLFKLMKKNAARLN</sequence>
<proteinExistence type="predicted"/>